<protein>
    <recommendedName>
        <fullName evidence="3">DUF1826 domain-containing protein</fullName>
    </recommendedName>
</protein>
<keyword evidence="2" id="KW-1185">Reference proteome</keyword>
<sequence length="210" mass="22988">MMLHSLFRPARIDGVVSTPQPDGLWLIRSPEVGGVIWQRRPLAAFQAWLDGLDAAQLPRARVVLRPDAVRAAATAACESAATPDGPERRRFIDDVAALADIFADVMDARWLRLRFDVVDGNACRRFHTDRVSARLVCTYRGTGTQYGLGGTGDPEAIRTVPTGAPFVMRGTLWPVRPDPGLVHRSPPIEGSGETRLLIVLDPVDEPCEET</sequence>
<gene>
    <name evidence="1" type="ORF">SAMN04515678_10338</name>
</gene>
<dbReference type="InterPro" id="IPR014955">
    <property type="entry name" value="DUF1826"/>
</dbReference>
<evidence type="ECO:0000313" key="1">
    <source>
        <dbReference type="EMBL" id="SFD78617.1"/>
    </source>
</evidence>
<reference evidence="1 2" key="1">
    <citation type="submission" date="2016-10" db="EMBL/GenBank/DDBJ databases">
        <authorList>
            <person name="Varghese N."/>
            <person name="Submissions S."/>
        </authorList>
    </citation>
    <scope>NUCLEOTIDE SEQUENCE [LARGE SCALE GENOMIC DNA]</scope>
    <source>
        <strain evidence="2">YIM D21,KCTC 23444,ACCC 10710</strain>
    </source>
</reference>
<dbReference type="OrthoDB" id="5342505at2"/>
<accession>A0A1I1V6I5</accession>
<organism evidence="1 2">
    <name type="scientific">Roseivivax sediminis</name>
    <dbReference type="NCBI Taxonomy" id="936889"/>
    <lineage>
        <taxon>Bacteria</taxon>
        <taxon>Pseudomonadati</taxon>
        <taxon>Pseudomonadota</taxon>
        <taxon>Alphaproteobacteria</taxon>
        <taxon>Rhodobacterales</taxon>
        <taxon>Roseobacteraceae</taxon>
        <taxon>Roseivivax</taxon>
    </lineage>
</organism>
<evidence type="ECO:0000313" key="2">
    <source>
        <dbReference type="Proteomes" id="UP000325289"/>
    </source>
</evidence>
<dbReference type="AlphaFoldDB" id="A0A1I1V6I5"/>
<dbReference type="EMBL" id="FOMS01000003">
    <property type="protein sequence ID" value="SFD78617.1"/>
    <property type="molecule type" value="Genomic_DNA"/>
</dbReference>
<dbReference type="Proteomes" id="UP000325289">
    <property type="component" value="Unassembled WGS sequence"/>
</dbReference>
<evidence type="ECO:0008006" key="3">
    <source>
        <dbReference type="Google" id="ProtNLM"/>
    </source>
</evidence>
<name>A0A1I1V6I5_9RHOB</name>
<proteinExistence type="predicted"/>
<dbReference type="RefSeq" id="WP_149754964.1">
    <property type="nucleotide sequence ID" value="NZ_FOMS01000003.1"/>
</dbReference>
<dbReference type="Pfam" id="PF08856">
    <property type="entry name" value="DUF1826"/>
    <property type="match status" value="1"/>
</dbReference>